<comment type="subcellular location">
    <subcellularLocation>
        <location evidence="1">Nucleus</location>
    </subcellularLocation>
</comment>
<keyword evidence="4" id="KW-0539">Nucleus</keyword>
<accession>A0A7S1TFS1</accession>
<dbReference type="AlphaFoldDB" id="A0A7S1TFS1"/>
<keyword evidence="2" id="KW-0805">Transcription regulation</keyword>
<proteinExistence type="predicted"/>
<dbReference type="PANTHER" id="PTHR12434:SF6">
    <property type="entry name" value="MEDIATOR OF RNA POLYMERASE II TRANSCRIPTION SUBUNIT 22"/>
    <property type="match status" value="1"/>
</dbReference>
<organism evidence="6">
    <name type="scientific">Compsopogon caeruleus</name>
    <dbReference type="NCBI Taxonomy" id="31354"/>
    <lineage>
        <taxon>Eukaryota</taxon>
        <taxon>Rhodophyta</taxon>
        <taxon>Compsopogonophyceae</taxon>
        <taxon>Compsopogonales</taxon>
        <taxon>Compsopogonaceae</taxon>
        <taxon>Compsopogon</taxon>
    </lineage>
</organism>
<dbReference type="GO" id="GO:0006357">
    <property type="term" value="P:regulation of transcription by RNA polymerase II"/>
    <property type="evidence" value="ECO:0007669"/>
    <property type="project" value="InterPro"/>
</dbReference>
<dbReference type="PANTHER" id="PTHR12434">
    <property type="entry name" value="MEDIATOR OF RNA POLYMERASE II TRANSCRIPTION SUBUNIT 22"/>
    <property type="match status" value="1"/>
</dbReference>
<gene>
    <name evidence="6" type="ORF">CCAE0312_LOCUS5259</name>
</gene>
<evidence type="ECO:0000256" key="1">
    <source>
        <dbReference type="ARBA" id="ARBA00004123"/>
    </source>
</evidence>
<reference evidence="6" key="1">
    <citation type="submission" date="2021-01" db="EMBL/GenBank/DDBJ databases">
        <authorList>
            <person name="Corre E."/>
            <person name="Pelletier E."/>
            <person name="Niang G."/>
            <person name="Scheremetjew M."/>
            <person name="Finn R."/>
            <person name="Kale V."/>
            <person name="Holt S."/>
            <person name="Cochrane G."/>
            <person name="Meng A."/>
            <person name="Brown T."/>
            <person name="Cohen L."/>
        </authorList>
    </citation>
    <scope>NUCLEOTIDE SEQUENCE</scope>
    <source>
        <strain evidence="6">SAG 36.94</strain>
    </source>
</reference>
<dbReference type="GO" id="GO:0016592">
    <property type="term" value="C:mediator complex"/>
    <property type="evidence" value="ECO:0007669"/>
    <property type="project" value="InterPro"/>
</dbReference>
<feature type="coiled-coil region" evidence="5">
    <location>
        <begin position="41"/>
        <end position="84"/>
    </location>
</feature>
<dbReference type="GO" id="GO:0003712">
    <property type="term" value="F:transcription coregulator activity"/>
    <property type="evidence" value="ECO:0007669"/>
    <property type="project" value="InterPro"/>
</dbReference>
<keyword evidence="3" id="KW-0804">Transcription</keyword>
<sequence>MANSNRPPTSIGSGSLNDCRLSYLNNLDQIVNQIADAFRDIARASRVKSRASEALSELQIEVEAANLVQNVDKLLRLISDLKVRIIAQDFEATDRDVKAVQAQLDEQSDRSTRLLRKVVGNTSKVLRQLEHHYYLSESNLPGSVRLNKTEDTGHRSNA</sequence>
<evidence type="ECO:0000313" key="6">
    <source>
        <dbReference type="EMBL" id="CAD9233174.1"/>
    </source>
</evidence>
<dbReference type="EMBL" id="HBGH01009468">
    <property type="protein sequence ID" value="CAD9233174.1"/>
    <property type="molecule type" value="Transcribed_RNA"/>
</dbReference>
<dbReference type="Pfam" id="PF06179">
    <property type="entry name" value="Med22"/>
    <property type="match status" value="1"/>
</dbReference>
<evidence type="ECO:0000256" key="2">
    <source>
        <dbReference type="ARBA" id="ARBA00023015"/>
    </source>
</evidence>
<evidence type="ECO:0000256" key="5">
    <source>
        <dbReference type="SAM" id="Coils"/>
    </source>
</evidence>
<dbReference type="InterPro" id="IPR009332">
    <property type="entry name" value="Med22"/>
</dbReference>
<protein>
    <recommendedName>
        <fullName evidence="7">Mediator of RNA polymerase II transcription subunit 22</fullName>
    </recommendedName>
</protein>
<evidence type="ECO:0000256" key="3">
    <source>
        <dbReference type="ARBA" id="ARBA00023163"/>
    </source>
</evidence>
<name>A0A7S1TFS1_9RHOD</name>
<keyword evidence="5" id="KW-0175">Coiled coil</keyword>
<evidence type="ECO:0008006" key="7">
    <source>
        <dbReference type="Google" id="ProtNLM"/>
    </source>
</evidence>
<evidence type="ECO:0000256" key="4">
    <source>
        <dbReference type="ARBA" id="ARBA00023242"/>
    </source>
</evidence>